<accession>A0A7G6TXG0</accession>
<evidence type="ECO:0000256" key="1">
    <source>
        <dbReference type="SAM" id="MobiDB-lite"/>
    </source>
</evidence>
<name>A0A7G6TXG0_9BRAD</name>
<feature type="region of interest" description="Disordered" evidence="1">
    <location>
        <begin position="335"/>
        <end position="356"/>
    </location>
</feature>
<dbReference type="EMBL" id="CP050292">
    <property type="protein sequence ID" value="QND71442.1"/>
    <property type="molecule type" value="Genomic_DNA"/>
</dbReference>
<dbReference type="KEGG" id="trb:HB776_09460"/>
<evidence type="ECO:0000313" key="2">
    <source>
        <dbReference type="EMBL" id="QND71442.1"/>
    </source>
</evidence>
<evidence type="ECO:0000313" key="3">
    <source>
        <dbReference type="Proteomes" id="UP000515291"/>
    </source>
</evidence>
<organism evidence="2 3">
    <name type="scientific">Tardiphaga robiniae</name>
    <dbReference type="NCBI Taxonomy" id="943830"/>
    <lineage>
        <taxon>Bacteria</taxon>
        <taxon>Pseudomonadati</taxon>
        <taxon>Pseudomonadota</taxon>
        <taxon>Alphaproteobacteria</taxon>
        <taxon>Hyphomicrobiales</taxon>
        <taxon>Nitrobacteraceae</taxon>
        <taxon>Tardiphaga</taxon>
    </lineage>
</organism>
<proteinExistence type="predicted"/>
<dbReference type="RefSeq" id="WP_184517184.1">
    <property type="nucleotide sequence ID" value="NZ_CP050292.1"/>
</dbReference>
<sequence length="437" mass="47937">MTSPDRSAALYGLANFPLLDALFGRRSRRFGVGMSIPDGPLAYTSKLPPQPLSEFERAVLIAVGIGISGWNLGIPHTEVGEPDTGCNYTVRPIGRTFPSGAATHGSEILINDDSGAYITRFRDLDASAIQEYGGVDDLARLAEWLQPHMIQLSDRRIEFPPEYPYVASHNRWVANKPGSTLIIPISDQVESTFNQLWIRTGEGAVVTDPKSGRVLGDPAELIDAGVLRRDRSVPLSVIEGNSRTSTTAELSIAAYNVHLVMQAMGLGGWLFSGINTQAILGAFAPKGVDGFGFRFDRRDDWVQPNPVGLDGLFEPLIPPYVPDMHVAAQRFAERKFGPRGNHNPQRPGPYLDNGGVKSRTDTYSPAFVRYLGTLAQDIYDTYGKFPGTQPSVGVAAYTQAHHIDLGFYDTHYKEGAYLQTHADHQRIWHADETTADK</sequence>
<reference evidence="3" key="1">
    <citation type="journal article" date="2020" name="Mol. Plant Microbe">
        <title>Rhizobial microsymbionts of the narrowly endemic Oxytropis species growing in Kamchatka are characterized by significant genetic diversity and possess a set of genes that are associated with T3SS and T6SS secretion systems and can affect the development of symbiosis.</title>
        <authorList>
            <person name="Safronova V."/>
            <person name="Guro P."/>
            <person name="Sazanova A."/>
            <person name="Kuznetsova I."/>
            <person name="Belimov A."/>
            <person name="Yakubov V."/>
            <person name="Chirak E."/>
            <person name="Afonin A."/>
            <person name="Gogolev Y."/>
            <person name="Andronov E."/>
            <person name="Tikhonovich I."/>
        </authorList>
    </citation>
    <scope>NUCLEOTIDE SEQUENCE [LARGE SCALE GENOMIC DNA]</scope>
    <source>
        <strain evidence="3">581</strain>
    </source>
</reference>
<gene>
    <name evidence="2" type="ORF">HB776_09460</name>
</gene>
<dbReference type="Proteomes" id="UP000515291">
    <property type="component" value="Chromosome"/>
</dbReference>
<protein>
    <submittedName>
        <fullName evidence="2">Uncharacterized protein</fullName>
    </submittedName>
</protein>
<dbReference type="AlphaFoldDB" id="A0A7G6TXG0"/>